<keyword evidence="11" id="KW-1185">Reference proteome</keyword>
<proteinExistence type="inferred from homology"/>
<evidence type="ECO:0000256" key="1">
    <source>
        <dbReference type="ARBA" id="ARBA00010092"/>
    </source>
</evidence>
<keyword evidence="5" id="KW-0439">Lignin degradation</keyword>
<evidence type="ECO:0000256" key="5">
    <source>
        <dbReference type="ARBA" id="ARBA00023185"/>
    </source>
</evidence>
<comment type="similarity">
    <text evidence="1">Belongs to the carbohydrate esterase 15 (CE15) family.</text>
</comment>
<dbReference type="Pfam" id="PF22244">
    <property type="entry name" value="GCE_fung"/>
    <property type="match status" value="1"/>
</dbReference>
<dbReference type="EC" id="3.1.1.117" evidence="7"/>
<evidence type="ECO:0000256" key="4">
    <source>
        <dbReference type="ARBA" id="ARBA00022801"/>
    </source>
</evidence>
<dbReference type="GO" id="GO:0052689">
    <property type="term" value="F:carboxylic ester hydrolase activity"/>
    <property type="evidence" value="ECO:0007669"/>
    <property type="project" value="UniProtKB-KW"/>
</dbReference>
<dbReference type="AlphaFoldDB" id="A0A9P1H4X4"/>
<reference evidence="10" key="1">
    <citation type="submission" date="2022-11" db="EMBL/GenBank/DDBJ databases">
        <authorList>
            <person name="Scott C."/>
            <person name="Bruce N."/>
        </authorList>
    </citation>
    <scope>NUCLEOTIDE SEQUENCE</scope>
</reference>
<evidence type="ECO:0000256" key="7">
    <source>
        <dbReference type="ARBA" id="ARBA00026105"/>
    </source>
</evidence>
<gene>
    <name evidence="10" type="ORF">PPNO1_LOCUS5341</name>
</gene>
<evidence type="ECO:0000313" key="10">
    <source>
        <dbReference type="EMBL" id="CAI4215633.1"/>
    </source>
</evidence>
<evidence type="ECO:0000256" key="2">
    <source>
        <dbReference type="ARBA" id="ARBA00022487"/>
    </source>
</evidence>
<evidence type="ECO:0000256" key="8">
    <source>
        <dbReference type="SAM" id="SignalP"/>
    </source>
</evidence>
<organism evidence="10 11">
    <name type="scientific">Parascedosporium putredinis</name>
    <dbReference type="NCBI Taxonomy" id="1442378"/>
    <lineage>
        <taxon>Eukaryota</taxon>
        <taxon>Fungi</taxon>
        <taxon>Dikarya</taxon>
        <taxon>Ascomycota</taxon>
        <taxon>Pezizomycotina</taxon>
        <taxon>Sordariomycetes</taxon>
        <taxon>Hypocreomycetidae</taxon>
        <taxon>Microascales</taxon>
        <taxon>Microascaceae</taxon>
        <taxon>Parascedosporium</taxon>
    </lineage>
</organism>
<evidence type="ECO:0000256" key="3">
    <source>
        <dbReference type="ARBA" id="ARBA00022729"/>
    </source>
</evidence>
<feature type="chain" id="PRO_5040108802" description="(4-O-methyl)-D-glucuronate--lignin esterase" evidence="8">
    <location>
        <begin position="19"/>
        <end position="398"/>
    </location>
</feature>
<feature type="signal peptide" evidence="8">
    <location>
        <begin position="1"/>
        <end position="18"/>
    </location>
</feature>
<feature type="domain" description="4-O-methyl-glucuronoyl methylesterase-like" evidence="9">
    <location>
        <begin position="97"/>
        <end position="324"/>
    </location>
</feature>
<keyword evidence="2" id="KW-0719">Serine esterase</keyword>
<dbReference type="Proteomes" id="UP000838763">
    <property type="component" value="Unassembled WGS sequence"/>
</dbReference>
<name>A0A9P1H4X4_9PEZI</name>
<dbReference type="Gene3D" id="3.40.50.1820">
    <property type="entry name" value="alpha/beta hydrolase"/>
    <property type="match status" value="1"/>
</dbReference>
<evidence type="ECO:0000259" key="9">
    <source>
        <dbReference type="Pfam" id="PF22244"/>
    </source>
</evidence>
<comment type="catalytic activity">
    <reaction evidence="6">
        <text>a 4-O-methyl-alpha-D-glucuronosyl ester derivative + H2O = 4-O-methyl-alpha-D-glucuronate derivative + an alcohol + H(+)</text>
        <dbReference type="Rhea" id="RHEA:67452"/>
        <dbReference type="ChEBI" id="CHEBI:15377"/>
        <dbReference type="ChEBI" id="CHEBI:15378"/>
        <dbReference type="ChEBI" id="CHEBI:30879"/>
        <dbReference type="ChEBI" id="CHEBI:171667"/>
        <dbReference type="ChEBI" id="CHEBI:171668"/>
        <dbReference type="EC" id="3.1.1.117"/>
    </reaction>
    <physiologicalReaction direction="left-to-right" evidence="6">
        <dbReference type="Rhea" id="RHEA:67453"/>
    </physiologicalReaction>
</comment>
<dbReference type="InterPro" id="IPR029058">
    <property type="entry name" value="AB_hydrolase_fold"/>
</dbReference>
<evidence type="ECO:0000313" key="11">
    <source>
        <dbReference type="Proteomes" id="UP000838763"/>
    </source>
</evidence>
<comment type="caution">
    <text evidence="10">The sequence shown here is derived from an EMBL/GenBank/DDBJ whole genome shotgun (WGS) entry which is preliminary data.</text>
</comment>
<dbReference type="EMBL" id="CALLCH030000012">
    <property type="protein sequence ID" value="CAI4215633.1"/>
    <property type="molecule type" value="Genomic_DNA"/>
</dbReference>
<dbReference type="SUPFAM" id="SSF53474">
    <property type="entry name" value="alpha/beta-Hydrolases"/>
    <property type="match status" value="1"/>
</dbReference>
<dbReference type="InterPro" id="IPR054579">
    <property type="entry name" value="GCE-like_dom"/>
</dbReference>
<dbReference type="GO" id="GO:0046274">
    <property type="term" value="P:lignin catabolic process"/>
    <property type="evidence" value="ECO:0007669"/>
    <property type="project" value="UniProtKB-KW"/>
</dbReference>
<protein>
    <recommendedName>
        <fullName evidence="7">(4-O-methyl)-D-glucuronate--lignin esterase</fullName>
        <ecNumber evidence="7">3.1.1.117</ecNumber>
    </recommendedName>
</protein>
<keyword evidence="3 8" id="KW-0732">Signal</keyword>
<accession>A0A9P1H4X4</accession>
<evidence type="ECO:0000256" key="6">
    <source>
        <dbReference type="ARBA" id="ARBA00024511"/>
    </source>
</evidence>
<dbReference type="OrthoDB" id="3781271at2759"/>
<sequence>MHTMLLLSLSLLVSVAFSQLATDCVALPKNADLLAAGPQSTLPDPFLMFNGDRVTRKSQWNCRRQELMEIFQRTVYGKVPGPPEALTTRLNGTDLVIDITHGEESISFSVNITLPRIGIPPYPAIIAFGGMTIPVPDDVAVIIYKNDEIARIASSYNSGKFYTLYGTEFDAGLMAASAWGLSRVIDALELTPEAAIDARRLATTGCSRNARAVLLAGAFDERLALTISQEAGVGGDACWRIAEWEKQQERFSICDTQCDEPPDGLGRAFGNFSRDPDSLPVDQHELAGLIAPRALLVLQAEADWLRPRASFACMVGARRVWDALNVSDHMAVSMAGGHGHCVFPERQRTLLDAYIRKFLVRSDEPSGDTDLLEGLGDSSTRPVNILEWVQWETPSLED</sequence>
<keyword evidence="4" id="KW-0378">Hydrolase</keyword>